<gene>
    <name evidence="3" type="ORF">BDP81DRAFT_440704</name>
</gene>
<protein>
    <submittedName>
        <fullName evidence="3">Uncharacterized protein</fullName>
    </submittedName>
</protein>
<feature type="transmembrane region" description="Helical" evidence="2">
    <location>
        <begin position="21"/>
        <end position="44"/>
    </location>
</feature>
<comment type="caution">
    <text evidence="3">The sequence shown here is derived from an EMBL/GenBank/DDBJ whole genome shotgun (WGS) entry which is preliminary data.</text>
</comment>
<dbReference type="Proteomes" id="UP001243989">
    <property type="component" value="Unassembled WGS sequence"/>
</dbReference>
<evidence type="ECO:0000256" key="1">
    <source>
        <dbReference type="SAM" id="MobiDB-lite"/>
    </source>
</evidence>
<feature type="region of interest" description="Disordered" evidence="1">
    <location>
        <begin position="52"/>
        <end position="93"/>
    </location>
</feature>
<dbReference type="RefSeq" id="XP_060438712.1">
    <property type="nucleotide sequence ID" value="XM_060591539.1"/>
</dbReference>
<evidence type="ECO:0000313" key="4">
    <source>
        <dbReference type="Proteomes" id="UP001243989"/>
    </source>
</evidence>
<evidence type="ECO:0000256" key="2">
    <source>
        <dbReference type="SAM" id="Phobius"/>
    </source>
</evidence>
<keyword evidence="2" id="KW-0812">Transmembrane</keyword>
<dbReference type="AlphaFoldDB" id="A0AAI9ZEC2"/>
<evidence type="ECO:0000313" key="3">
    <source>
        <dbReference type="EMBL" id="KAK1622717.1"/>
    </source>
</evidence>
<organism evidence="3 4">
    <name type="scientific">Colletotrichum phormii</name>
    <dbReference type="NCBI Taxonomy" id="359342"/>
    <lineage>
        <taxon>Eukaryota</taxon>
        <taxon>Fungi</taxon>
        <taxon>Dikarya</taxon>
        <taxon>Ascomycota</taxon>
        <taxon>Pezizomycotina</taxon>
        <taxon>Sordariomycetes</taxon>
        <taxon>Hypocreomycetidae</taxon>
        <taxon>Glomerellales</taxon>
        <taxon>Glomerellaceae</taxon>
        <taxon>Colletotrichum</taxon>
        <taxon>Colletotrichum acutatum species complex</taxon>
    </lineage>
</organism>
<proteinExistence type="predicted"/>
<accession>A0AAI9ZEC2</accession>
<dbReference type="EMBL" id="JAHMHQ010000033">
    <property type="protein sequence ID" value="KAK1622717.1"/>
    <property type="molecule type" value="Genomic_DNA"/>
</dbReference>
<name>A0AAI9ZEC2_9PEZI</name>
<dbReference type="GeneID" id="85476401"/>
<sequence>MRYPRASRRLPSKVLAYPSAGFFAPLVASFQSSATLVALLPYGLRPMTCQLSASQSQDVPRSTPLTSWDPGTRPRLHPHTVPPPTRSKGYAKSRQVVGDWHDWVV</sequence>
<keyword evidence="2" id="KW-0472">Membrane</keyword>
<reference evidence="3" key="1">
    <citation type="submission" date="2021-06" db="EMBL/GenBank/DDBJ databases">
        <title>Comparative genomics, transcriptomics and evolutionary studies reveal genomic signatures of adaptation to plant cell wall in hemibiotrophic fungi.</title>
        <authorList>
            <consortium name="DOE Joint Genome Institute"/>
            <person name="Baroncelli R."/>
            <person name="Diaz J.F."/>
            <person name="Benocci T."/>
            <person name="Peng M."/>
            <person name="Battaglia E."/>
            <person name="Haridas S."/>
            <person name="Andreopoulos W."/>
            <person name="Labutti K."/>
            <person name="Pangilinan J."/>
            <person name="Floch G.L."/>
            <person name="Makela M.R."/>
            <person name="Henrissat B."/>
            <person name="Grigoriev I.V."/>
            <person name="Crouch J.A."/>
            <person name="De Vries R.P."/>
            <person name="Sukno S.A."/>
            <person name="Thon M.R."/>
        </authorList>
    </citation>
    <scope>NUCLEOTIDE SEQUENCE</scope>
    <source>
        <strain evidence="3">CBS 102054</strain>
    </source>
</reference>
<keyword evidence="4" id="KW-1185">Reference proteome</keyword>
<keyword evidence="2" id="KW-1133">Transmembrane helix</keyword>
<feature type="compositionally biased region" description="Polar residues" evidence="1">
    <location>
        <begin position="52"/>
        <end position="66"/>
    </location>
</feature>